<keyword evidence="1" id="KW-0812">Transmembrane</keyword>
<dbReference type="InterPro" id="IPR035965">
    <property type="entry name" value="PAS-like_dom_sf"/>
</dbReference>
<feature type="transmembrane region" description="Helical" evidence="1">
    <location>
        <begin position="28"/>
        <end position="47"/>
    </location>
</feature>
<dbReference type="PROSITE" id="PS50112">
    <property type="entry name" value="PAS"/>
    <property type="match status" value="1"/>
</dbReference>
<dbReference type="Gene3D" id="3.30.450.20">
    <property type="entry name" value="PAS domain"/>
    <property type="match status" value="1"/>
</dbReference>
<dbReference type="NCBIfam" id="TIGR00229">
    <property type="entry name" value="sensory_box"/>
    <property type="match status" value="1"/>
</dbReference>
<dbReference type="SUPFAM" id="SSF55785">
    <property type="entry name" value="PYP-like sensor domain (PAS domain)"/>
    <property type="match status" value="2"/>
</dbReference>
<dbReference type="CDD" id="cd00130">
    <property type="entry name" value="PAS"/>
    <property type="match status" value="1"/>
</dbReference>
<dbReference type="Proteomes" id="UP000189670">
    <property type="component" value="Unassembled WGS sequence"/>
</dbReference>
<comment type="caution">
    <text evidence="3">The sequence shown here is derived from an EMBL/GenBank/DDBJ whole genome shotgun (WGS) entry which is preliminary data.</text>
</comment>
<protein>
    <recommendedName>
        <fullName evidence="2">PAS domain-containing protein</fullName>
    </recommendedName>
</protein>
<evidence type="ECO:0000256" key="1">
    <source>
        <dbReference type="SAM" id="Phobius"/>
    </source>
</evidence>
<feature type="domain" description="PAS" evidence="2">
    <location>
        <begin position="79"/>
        <end position="120"/>
    </location>
</feature>
<evidence type="ECO:0000313" key="4">
    <source>
        <dbReference type="Proteomes" id="UP000189670"/>
    </source>
</evidence>
<keyword evidence="1" id="KW-1133">Transmembrane helix</keyword>
<proteinExistence type="predicted"/>
<evidence type="ECO:0000259" key="2">
    <source>
        <dbReference type="PROSITE" id="PS50112"/>
    </source>
</evidence>
<name>A0A1V1NVE5_9BACT</name>
<reference evidence="4" key="1">
    <citation type="submission" date="2012-11" db="EMBL/GenBank/DDBJ databases">
        <authorList>
            <person name="Lucero-Rivera Y.E."/>
            <person name="Tovar-Ramirez D."/>
        </authorList>
    </citation>
    <scope>NUCLEOTIDE SEQUENCE [LARGE SCALE GENOMIC DNA]</scope>
    <source>
        <strain evidence="4">Araruama</strain>
    </source>
</reference>
<accession>A0A1V1NVE5</accession>
<evidence type="ECO:0000313" key="3">
    <source>
        <dbReference type="EMBL" id="ETR66533.1"/>
    </source>
</evidence>
<sequence>MAPEGKTVESLVFDPKAEQLKKVERRQMIIFGIVILSLFSIAVLYLWNMLLKRQVSKKTEHLKNEIDNHQVTQNKLKFALDKYKTLFASFPHGITVSDKSGNIIETNPVAENLLGISKEEHEQRTIDGENWKIIRTDGTDMPPDEWASVKALKENRTISDCEMGIYRSENDVTWLNVTAAPLPVENHGVVVTYSDITERKLIQDDLYLHKVIVSSVFEPMAVIDKDYNFMLINNSYEDFWDVEKKTSSVNKFLRLWAWINSNQVSNKMLIDAWQVK</sequence>
<keyword evidence="1" id="KW-0472">Membrane</keyword>
<organism evidence="3 4">
    <name type="scientific">Candidatus Magnetoglobus multicellularis str. Araruama</name>
    <dbReference type="NCBI Taxonomy" id="890399"/>
    <lineage>
        <taxon>Bacteria</taxon>
        <taxon>Pseudomonadati</taxon>
        <taxon>Thermodesulfobacteriota</taxon>
        <taxon>Desulfobacteria</taxon>
        <taxon>Desulfobacterales</taxon>
        <taxon>Desulfobacteraceae</taxon>
        <taxon>Candidatus Magnetoglobus</taxon>
    </lineage>
</organism>
<gene>
    <name evidence="3" type="ORF">OMM_05606</name>
</gene>
<dbReference type="InterPro" id="IPR013656">
    <property type="entry name" value="PAS_4"/>
</dbReference>
<dbReference type="EMBL" id="ATBP01001923">
    <property type="protein sequence ID" value="ETR66533.1"/>
    <property type="molecule type" value="Genomic_DNA"/>
</dbReference>
<dbReference type="AlphaFoldDB" id="A0A1V1NVE5"/>
<dbReference type="Pfam" id="PF08448">
    <property type="entry name" value="PAS_4"/>
    <property type="match status" value="1"/>
</dbReference>
<dbReference type="InterPro" id="IPR000014">
    <property type="entry name" value="PAS"/>
</dbReference>